<feature type="binding site" evidence="4">
    <location>
        <position position="55"/>
    </location>
    <ligand>
        <name>substrate</name>
    </ligand>
</feature>
<feature type="binding site" evidence="4">
    <location>
        <begin position="134"/>
        <end position="142"/>
    </location>
    <ligand>
        <name>ATP</name>
        <dbReference type="ChEBI" id="CHEBI:30616"/>
    </ligand>
</feature>
<keyword evidence="6" id="KW-0436">Ligase</keyword>
<evidence type="ECO:0000256" key="2">
    <source>
        <dbReference type="ARBA" id="ARBA00022741"/>
    </source>
</evidence>
<dbReference type="Pfam" id="PF01812">
    <property type="entry name" value="5-FTHF_cyc-lig"/>
    <property type="match status" value="1"/>
</dbReference>
<sequence length="189" mass="21813">MDEKKKLRKLIKDELSALSVPLYEDWSYQIAQRLFTDEYWKNASTLAITISRSPEVDTYQIIRKAWEQGKRVVIPKCESKSRTLDFRELTRFTQLESVYFGLYEPIVSETSSVKSEEIDLVIVPGAAFDNRGYRLGFGGGYYDRFLANYHGNTLALAFEKQIVNNVPIEKHDIPVKKIISNHEVIKVEG</sequence>
<comment type="cofactor">
    <cofactor evidence="5">
        <name>Mg(2+)</name>
        <dbReference type="ChEBI" id="CHEBI:18420"/>
    </cofactor>
</comment>
<comment type="caution">
    <text evidence="6">The sequence shown here is derived from an EMBL/GenBank/DDBJ whole genome shotgun (WGS) entry which is preliminary data.</text>
</comment>
<dbReference type="NCBIfam" id="TIGR02727">
    <property type="entry name" value="MTHFS_bact"/>
    <property type="match status" value="1"/>
</dbReference>
<keyword evidence="3 4" id="KW-0067">ATP-binding</keyword>
<dbReference type="GO" id="GO:0009396">
    <property type="term" value="P:folic acid-containing compound biosynthetic process"/>
    <property type="evidence" value="ECO:0007669"/>
    <property type="project" value="TreeGrafter"/>
</dbReference>
<evidence type="ECO:0000256" key="1">
    <source>
        <dbReference type="ARBA" id="ARBA00010638"/>
    </source>
</evidence>
<dbReference type="GO" id="GO:0046872">
    <property type="term" value="F:metal ion binding"/>
    <property type="evidence" value="ECO:0007669"/>
    <property type="project" value="UniProtKB-KW"/>
</dbReference>
<dbReference type="PANTHER" id="PTHR23407">
    <property type="entry name" value="ATPASE INHIBITOR/5-FORMYLTETRAHYDROFOLATE CYCLO-LIGASE"/>
    <property type="match status" value="1"/>
</dbReference>
<dbReference type="EMBL" id="DAATVL010000074">
    <property type="protein sequence ID" value="HAF0292576.1"/>
    <property type="molecule type" value="Genomic_DNA"/>
</dbReference>
<dbReference type="SUPFAM" id="SSF100950">
    <property type="entry name" value="NagB/RpiA/CoA transferase-like"/>
    <property type="match status" value="1"/>
</dbReference>
<keyword evidence="2 4" id="KW-0547">Nucleotide-binding</keyword>
<protein>
    <recommendedName>
        <fullName evidence="5">5-formyltetrahydrofolate cyclo-ligase</fullName>
        <ecNumber evidence="5">6.3.3.2</ecNumber>
    </recommendedName>
</protein>
<organism evidence="6">
    <name type="scientific">Salmonella enterica subsp. enterica serovar Typhimurium var. 5-</name>
    <dbReference type="NCBI Taxonomy" id="1620419"/>
    <lineage>
        <taxon>Bacteria</taxon>
        <taxon>Pseudomonadati</taxon>
        <taxon>Pseudomonadota</taxon>
        <taxon>Gammaproteobacteria</taxon>
        <taxon>Enterobacterales</taxon>
        <taxon>Enterobacteriaceae</taxon>
        <taxon>Salmonella</taxon>
    </lineage>
</organism>
<name>A0A740PRY2_SALTM</name>
<dbReference type="PIRSF" id="PIRSF006806">
    <property type="entry name" value="FTHF_cligase"/>
    <property type="match status" value="1"/>
</dbReference>
<dbReference type="Gene3D" id="3.40.50.10420">
    <property type="entry name" value="NagB/RpiA/CoA transferase-like"/>
    <property type="match status" value="1"/>
</dbReference>
<proteinExistence type="inferred from homology"/>
<keyword evidence="5" id="KW-0479">Metal-binding</keyword>
<dbReference type="GO" id="GO:0035999">
    <property type="term" value="P:tetrahydrofolate interconversion"/>
    <property type="evidence" value="ECO:0007669"/>
    <property type="project" value="TreeGrafter"/>
</dbReference>
<dbReference type="GO" id="GO:0005524">
    <property type="term" value="F:ATP binding"/>
    <property type="evidence" value="ECO:0007669"/>
    <property type="project" value="UniProtKB-KW"/>
</dbReference>
<reference evidence="6" key="2">
    <citation type="submission" date="2018-07" db="EMBL/GenBank/DDBJ databases">
        <authorList>
            <consortium name="NCBI Pathogen Detection Project"/>
        </authorList>
    </citation>
    <scope>NUCLEOTIDE SEQUENCE</scope>
    <source>
        <strain evidence="6">N26921</strain>
    </source>
</reference>
<dbReference type="AlphaFoldDB" id="A0A740PRY2"/>
<gene>
    <name evidence="6" type="ORF">G9C53_004981</name>
</gene>
<evidence type="ECO:0000256" key="5">
    <source>
        <dbReference type="RuleBase" id="RU361279"/>
    </source>
</evidence>
<dbReference type="InterPro" id="IPR037171">
    <property type="entry name" value="NagB/RpiA_transferase-like"/>
</dbReference>
<dbReference type="GO" id="GO:0030272">
    <property type="term" value="F:5-formyltetrahydrofolate cyclo-ligase activity"/>
    <property type="evidence" value="ECO:0007669"/>
    <property type="project" value="UniProtKB-EC"/>
</dbReference>
<feature type="binding site" evidence="4">
    <location>
        <begin position="4"/>
        <end position="8"/>
    </location>
    <ligand>
        <name>ATP</name>
        <dbReference type="ChEBI" id="CHEBI:30616"/>
    </ligand>
</feature>
<dbReference type="InterPro" id="IPR002698">
    <property type="entry name" value="FTHF_cligase"/>
</dbReference>
<dbReference type="EC" id="6.3.3.2" evidence="5"/>
<dbReference type="InterPro" id="IPR024185">
    <property type="entry name" value="FTHF_cligase-like_sf"/>
</dbReference>
<reference evidence="6" key="1">
    <citation type="journal article" date="2018" name="Genome Biol.">
        <title>SKESA: strategic k-mer extension for scrupulous assemblies.</title>
        <authorList>
            <person name="Souvorov A."/>
            <person name="Agarwala R."/>
            <person name="Lipman D.J."/>
        </authorList>
    </citation>
    <scope>NUCLEOTIDE SEQUENCE</scope>
    <source>
        <strain evidence="6">N26921</strain>
    </source>
</reference>
<evidence type="ECO:0000256" key="4">
    <source>
        <dbReference type="PIRSR" id="PIRSR006806-1"/>
    </source>
</evidence>
<feature type="binding site" evidence="4">
    <location>
        <position position="50"/>
    </location>
    <ligand>
        <name>substrate</name>
    </ligand>
</feature>
<evidence type="ECO:0000313" key="6">
    <source>
        <dbReference type="EMBL" id="HAF0292576.1"/>
    </source>
</evidence>
<dbReference type="PANTHER" id="PTHR23407:SF1">
    <property type="entry name" value="5-FORMYLTETRAHYDROFOLATE CYCLO-LIGASE"/>
    <property type="match status" value="1"/>
</dbReference>
<comment type="similarity">
    <text evidence="1 5">Belongs to the 5-formyltetrahydrofolate cyclo-ligase family.</text>
</comment>
<accession>A0A740PRY2</accession>
<keyword evidence="5" id="KW-0460">Magnesium</keyword>
<evidence type="ECO:0000256" key="3">
    <source>
        <dbReference type="ARBA" id="ARBA00022840"/>
    </source>
</evidence>
<comment type="catalytic activity">
    <reaction evidence="5">
        <text>(6S)-5-formyl-5,6,7,8-tetrahydrofolate + ATP = (6R)-5,10-methenyltetrahydrofolate + ADP + phosphate</text>
        <dbReference type="Rhea" id="RHEA:10488"/>
        <dbReference type="ChEBI" id="CHEBI:30616"/>
        <dbReference type="ChEBI" id="CHEBI:43474"/>
        <dbReference type="ChEBI" id="CHEBI:57455"/>
        <dbReference type="ChEBI" id="CHEBI:57457"/>
        <dbReference type="ChEBI" id="CHEBI:456216"/>
        <dbReference type="EC" id="6.3.3.2"/>
    </reaction>
</comment>